<dbReference type="Pfam" id="PF16925">
    <property type="entry name" value="TetR_C_13"/>
    <property type="match status" value="1"/>
</dbReference>
<gene>
    <name evidence="6" type="ORF">C1I92_16800</name>
</gene>
<dbReference type="AlphaFoldDB" id="A0A2W2B8K7"/>
<evidence type="ECO:0000256" key="4">
    <source>
        <dbReference type="PROSITE-ProRule" id="PRU00335"/>
    </source>
</evidence>
<dbReference type="InterPro" id="IPR009057">
    <property type="entry name" value="Homeodomain-like_sf"/>
</dbReference>
<protein>
    <submittedName>
        <fullName evidence="6">TetR family transcriptional regulator</fullName>
    </submittedName>
</protein>
<reference evidence="6 7" key="1">
    <citation type="submission" date="2018-01" db="EMBL/GenBank/DDBJ databases">
        <title>Draft genome sequence of Jiangella sp. GTF31.</title>
        <authorList>
            <person name="Sahin N."/>
            <person name="Ay H."/>
            <person name="Saygin H."/>
        </authorList>
    </citation>
    <scope>NUCLEOTIDE SEQUENCE [LARGE SCALE GENOMIC DNA]</scope>
    <source>
        <strain evidence="6 7">GTF31</strain>
    </source>
</reference>
<sequence length="192" mass="20560">MARPKEFDPESVVDAAMDVFWVGGYAATSTSDLCAGTGLARSSLYNTYRSKRELYEQALRRYGERTRTEQAELLAQEGPVREVIRGFLLRAVDTQLADPQRRGCLALNAAVEVGDADPAVAGLTLADFDTIVATMKALIERGRATGELTSGGDPEAQARLVHAALTGIHVVGRVAGDRARLTDIVDALVDGL</sequence>
<dbReference type="Gene3D" id="1.10.357.10">
    <property type="entry name" value="Tetracycline Repressor, domain 2"/>
    <property type="match status" value="1"/>
</dbReference>
<feature type="DNA-binding region" description="H-T-H motif" evidence="4">
    <location>
        <begin position="29"/>
        <end position="48"/>
    </location>
</feature>
<dbReference type="PANTHER" id="PTHR47506:SF1">
    <property type="entry name" value="HTH-TYPE TRANSCRIPTIONAL REGULATOR YJDC"/>
    <property type="match status" value="1"/>
</dbReference>
<evidence type="ECO:0000313" key="7">
    <source>
        <dbReference type="Proteomes" id="UP000248764"/>
    </source>
</evidence>
<dbReference type="SUPFAM" id="SSF46689">
    <property type="entry name" value="Homeodomain-like"/>
    <property type="match status" value="1"/>
</dbReference>
<keyword evidence="3" id="KW-0804">Transcription</keyword>
<keyword evidence="7" id="KW-1185">Reference proteome</keyword>
<dbReference type="PANTHER" id="PTHR47506">
    <property type="entry name" value="TRANSCRIPTIONAL REGULATORY PROTEIN"/>
    <property type="match status" value="1"/>
</dbReference>
<evidence type="ECO:0000313" key="6">
    <source>
        <dbReference type="EMBL" id="PZF82392.1"/>
    </source>
</evidence>
<evidence type="ECO:0000256" key="2">
    <source>
        <dbReference type="ARBA" id="ARBA00023125"/>
    </source>
</evidence>
<comment type="caution">
    <text evidence="6">The sequence shown here is derived from an EMBL/GenBank/DDBJ whole genome shotgun (WGS) entry which is preliminary data.</text>
</comment>
<dbReference type="InterPro" id="IPR011075">
    <property type="entry name" value="TetR_C"/>
</dbReference>
<dbReference type="SUPFAM" id="SSF48498">
    <property type="entry name" value="Tetracyclin repressor-like, C-terminal domain"/>
    <property type="match status" value="1"/>
</dbReference>
<feature type="domain" description="HTH tetR-type" evidence="5">
    <location>
        <begin position="6"/>
        <end position="66"/>
    </location>
</feature>
<dbReference type="InterPro" id="IPR001647">
    <property type="entry name" value="HTH_TetR"/>
</dbReference>
<organism evidence="6 7">
    <name type="scientific">Jiangella anatolica</name>
    <dbReference type="NCBI Taxonomy" id="2670374"/>
    <lineage>
        <taxon>Bacteria</taxon>
        <taxon>Bacillati</taxon>
        <taxon>Actinomycetota</taxon>
        <taxon>Actinomycetes</taxon>
        <taxon>Jiangellales</taxon>
        <taxon>Jiangellaceae</taxon>
        <taxon>Jiangella</taxon>
    </lineage>
</organism>
<accession>A0A2W2B8K7</accession>
<dbReference type="RefSeq" id="WP_111255805.1">
    <property type="nucleotide sequence ID" value="NZ_POTW01000039.1"/>
</dbReference>
<evidence type="ECO:0000259" key="5">
    <source>
        <dbReference type="PROSITE" id="PS50977"/>
    </source>
</evidence>
<dbReference type="Pfam" id="PF00440">
    <property type="entry name" value="TetR_N"/>
    <property type="match status" value="1"/>
</dbReference>
<dbReference type="GO" id="GO:0003677">
    <property type="term" value="F:DNA binding"/>
    <property type="evidence" value="ECO:0007669"/>
    <property type="project" value="UniProtKB-UniRule"/>
</dbReference>
<proteinExistence type="predicted"/>
<keyword evidence="2 4" id="KW-0238">DNA-binding</keyword>
<dbReference type="Proteomes" id="UP000248764">
    <property type="component" value="Unassembled WGS sequence"/>
</dbReference>
<evidence type="ECO:0000256" key="1">
    <source>
        <dbReference type="ARBA" id="ARBA00023015"/>
    </source>
</evidence>
<evidence type="ECO:0000256" key="3">
    <source>
        <dbReference type="ARBA" id="ARBA00023163"/>
    </source>
</evidence>
<dbReference type="InterPro" id="IPR036271">
    <property type="entry name" value="Tet_transcr_reg_TetR-rel_C_sf"/>
</dbReference>
<name>A0A2W2B8K7_9ACTN</name>
<dbReference type="EMBL" id="POTW01000039">
    <property type="protein sequence ID" value="PZF82392.1"/>
    <property type="molecule type" value="Genomic_DNA"/>
</dbReference>
<keyword evidence="1" id="KW-0805">Transcription regulation</keyword>
<dbReference type="PROSITE" id="PS50977">
    <property type="entry name" value="HTH_TETR_2"/>
    <property type="match status" value="1"/>
</dbReference>